<accession>A0A3P6UHN2</accession>
<feature type="non-terminal residue" evidence="2">
    <location>
        <position position="1"/>
    </location>
</feature>
<gene>
    <name evidence="2" type="ORF">CGOC_LOCUS7474</name>
</gene>
<organism evidence="2 3">
    <name type="scientific">Cylicostephanus goldi</name>
    <name type="common">Nematode worm</name>
    <dbReference type="NCBI Taxonomy" id="71465"/>
    <lineage>
        <taxon>Eukaryota</taxon>
        <taxon>Metazoa</taxon>
        <taxon>Ecdysozoa</taxon>
        <taxon>Nematoda</taxon>
        <taxon>Chromadorea</taxon>
        <taxon>Rhabditida</taxon>
        <taxon>Rhabditina</taxon>
        <taxon>Rhabditomorpha</taxon>
        <taxon>Strongyloidea</taxon>
        <taxon>Strongylidae</taxon>
        <taxon>Cylicostephanus</taxon>
    </lineage>
</organism>
<dbReference type="Proteomes" id="UP000271889">
    <property type="component" value="Unassembled WGS sequence"/>
</dbReference>
<feature type="non-terminal residue" evidence="2">
    <location>
        <position position="192"/>
    </location>
</feature>
<keyword evidence="3" id="KW-1185">Reference proteome</keyword>
<sequence length="192" mass="20664">CFAEQQRQAHNANINFILSPEGEVAKGGIRRVQLVRSKPSAPVRKDAEFKLPRGELRRQDLHPPGPPCGIPPALSDIEGEGDDPYHVPIPADDDLVPVIIPDFDGPSKFPKFPSVLPLRQPAHPPPLGPVLSRITPVDIPVLPLPTTSDPSAAISPAPVNRCDREAPVIGPEASTVDSGAPQLRNLRKETLK</sequence>
<reference evidence="2 3" key="1">
    <citation type="submission" date="2018-11" db="EMBL/GenBank/DDBJ databases">
        <authorList>
            <consortium name="Pathogen Informatics"/>
        </authorList>
    </citation>
    <scope>NUCLEOTIDE SEQUENCE [LARGE SCALE GENOMIC DNA]</scope>
</reference>
<evidence type="ECO:0000313" key="2">
    <source>
        <dbReference type="EMBL" id="VDK78598.1"/>
    </source>
</evidence>
<dbReference type="AlphaFoldDB" id="A0A3P6UHN2"/>
<proteinExistence type="predicted"/>
<dbReference type="EMBL" id="UYRV01026058">
    <property type="protein sequence ID" value="VDK78598.1"/>
    <property type="molecule type" value="Genomic_DNA"/>
</dbReference>
<feature type="compositionally biased region" description="Basic and acidic residues" evidence="1">
    <location>
        <begin position="43"/>
        <end position="61"/>
    </location>
</feature>
<evidence type="ECO:0000313" key="3">
    <source>
        <dbReference type="Proteomes" id="UP000271889"/>
    </source>
</evidence>
<protein>
    <submittedName>
        <fullName evidence="2">Uncharacterized protein</fullName>
    </submittedName>
</protein>
<feature type="region of interest" description="Disordered" evidence="1">
    <location>
        <begin position="169"/>
        <end position="192"/>
    </location>
</feature>
<feature type="region of interest" description="Disordered" evidence="1">
    <location>
        <begin position="37"/>
        <end position="90"/>
    </location>
</feature>
<name>A0A3P6UHN2_CYLGO</name>
<evidence type="ECO:0000256" key="1">
    <source>
        <dbReference type="SAM" id="MobiDB-lite"/>
    </source>
</evidence>